<dbReference type="Proteomes" id="UP001285441">
    <property type="component" value="Unassembled WGS sequence"/>
</dbReference>
<comment type="caution">
    <text evidence="1">The sequence shown here is derived from an EMBL/GenBank/DDBJ whole genome shotgun (WGS) entry which is preliminary data.</text>
</comment>
<name>A0AAE0NRS3_9PEZI</name>
<accession>A0AAE0NRS3</accession>
<protein>
    <submittedName>
        <fullName evidence="1">Uncharacterized protein</fullName>
    </submittedName>
</protein>
<dbReference type="AlphaFoldDB" id="A0AAE0NRS3"/>
<sequence length="218" mass="24465">MVSMYLLGVCFAFGHHFYYFSLNMASVGNSQWPLRFGTAPAFVTQWCFVGAALSAYKQYAWYLGVLDTNIRATAINYWGYLEGTQTLCYGQPTNECLQLAALTLPFNNGPLFSHDPCPGASCTLTVSFDGPAYKCEDMKDFDGTTGQTLDDFPPKGQLLYTASHIQTEDNLDVDGVPHLWLFGLDRKVMKCTFNYAKYDVTLKFEDARMSVNDTQLDF</sequence>
<keyword evidence="2" id="KW-1185">Reference proteome</keyword>
<evidence type="ECO:0000313" key="2">
    <source>
        <dbReference type="Proteomes" id="UP001285441"/>
    </source>
</evidence>
<dbReference type="EMBL" id="JAULSW010000003">
    <property type="protein sequence ID" value="KAK3386501.1"/>
    <property type="molecule type" value="Genomic_DNA"/>
</dbReference>
<gene>
    <name evidence="1" type="ORF">B0H63DRAFT_520593</name>
</gene>
<proteinExistence type="predicted"/>
<organism evidence="1 2">
    <name type="scientific">Podospora didyma</name>
    <dbReference type="NCBI Taxonomy" id="330526"/>
    <lineage>
        <taxon>Eukaryota</taxon>
        <taxon>Fungi</taxon>
        <taxon>Dikarya</taxon>
        <taxon>Ascomycota</taxon>
        <taxon>Pezizomycotina</taxon>
        <taxon>Sordariomycetes</taxon>
        <taxon>Sordariomycetidae</taxon>
        <taxon>Sordariales</taxon>
        <taxon>Podosporaceae</taxon>
        <taxon>Podospora</taxon>
    </lineage>
</organism>
<reference evidence="1" key="2">
    <citation type="submission" date="2023-06" db="EMBL/GenBank/DDBJ databases">
        <authorList>
            <consortium name="Lawrence Berkeley National Laboratory"/>
            <person name="Haridas S."/>
            <person name="Hensen N."/>
            <person name="Bonometti L."/>
            <person name="Westerberg I."/>
            <person name="Brannstrom I.O."/>
            <person name="Guillou S."/>
            <person name="Cros-Aarteil S."/>
            <person name="Calhoun S."/>
            <person name="Kuo A."/>
            <person name="Mondo S."/>
            <person name="Pangilinan J."/>
            <person name="Riley R."/>
            <person name="LaButti K."/>
            <person name="Andreopoulos B."/>
            <person name="Lipzen A."/>
            <person name="Chen C."/>
            <person name="Yanf M."/>
            <person name="Daum C."/>
            <person name="Ng V."/>
            <person name="Clum A."/>
            <person name="Steindorff A."/>
            <person name="Ohm R."/>
            <person name="Martin F."/>
            <person name="Silar P."/>
            <person name="Natvig D."/>
            <person name="Lalanne C."/>
            <person name="Gautier V."/>
            <person name="Ament-velasquez S.L."/>
            <person name="Kruys A."/>
            <person name="Hutchinson M.I."/>
            <person name="Powell A.J."/>
            <person name="Barry K."/>
            <person name="Miller A.N."/>
            <person name="Grigoriev I.V."/>
            <person name="Debuchy R."/>
            <person name="Gladieux P."/>
            <person name="Thoren M.H."/>
            <person name="Johannesson H."/>
        </authorList>
    </citation>
    <scope>NUCLEOTIDE SEQUENCE</scope>
    <source>
        <strain evidence="1">CBS 232.78</strain>
    </source>
</reference>
<reference evidence="1" key="1">
    <citation type="journal article" date="2023" name="Mol. Phylogenet. Evol.">
        <title>Genome-scale phylogeny and comparative genomics of the fungal order Sordariales.</title>
        <authorList>
            <person name="Hensen N."/>
            <person name="Bonometti L."/>
            <person name="Westerberg I."/>
            <person name="Brannstrom I.O."/>
            <person name="Guillou S."/>
            <person name="Cros-Aarteil S."/>
            <person name="Calhoun S."/>
            <person name="Haridas S."/>
            <person name="Kuo A."/>
            <person name="Mondo S."/>
            <person name="Pangilinan J."/>
            <person name="Riley R."/>
            <person name="LaButti K."/>
            <person name="Andreopoulos B."/>
            <person name="Lipzen A."/>
            <person name="Chen C."/>
            <person name="Yan M."/>
            <person name="Daum C."/>
            <person name="Ng V."/>
            <person name="Clum A."/>
            <person name="Steindorff A."/>
            <person name="Ohm R.A."/>
            <person name="Martin F."/>
            <person name="Silar P."/>
            <person name="Natvig D.O."/>
            <person name="Lalanne C."/>
            <person name="Gautier V."/>
            <person name="Ament-Velasquez S.L."/>
            <person name="Kruys A."/>
            <person name="Hutchinson M.I."/>
            <person name="Powell A.J."/>
            <person name="Barry K."/>
            <person name="Miller A.N."/>
            <person name="Grigoriev I.V."/>
            <person name="Debuchy R."/>
            <person name="Gladieux P."/>
            <person name="Hiltunen Thoren M."/>
            <person name="Johannesson H."/>
        </authorList>
    </citation>
    <scope>NUCLEOTIDE SEQUENCE</scope>
    <source>
        <strain evidence="1">CBS 232.78</strain>
    </source>
</reference>
<evidence type="ECO:0000313" key="1">
    <source>
        <dbReference type="EMBL" id="KAK3386501.1"/>
    </source>
</evidence>